<dbReference type="SUPFAM" id="SSF53098">
    <property type="entry name" value="Ribonuclease H-like"/>
    <property type="match status" value="1"/>
</dbReference>
<dbReference type="GO" id="GO:0015074">
    <property type="term" value="P:DNA integration"/>
    <property type="evidence" value="ECO:0007669"/>
    <property type="project" value="InterPro"/>
</dbReference>
<dbReference type="Pfam" id="PF00665">
    <property type="entry name" value="rve"/>
    <property type="match status" value="1"/>
</dbReference>
<dbReference type="GO" id="GO:0003676">
    <property type="term" value="F:nucleic acid binding"/>
    <property type="evidence" value="ECO:0007669"/>
    <property type="project" value="InterPro"/>
</dbReference>
<proteinExistence type="predicted"/>
<dbReference type="AlphaFoldDB" id="A0A8K0DH61"/>
<evidence type="ECO:0000313" key="2">
    <source>
        <dbReference type="EMBL" id="KAF2906113.1"/>
    </source>
</evidence>
<dbReference type="OrthoDB" id="6773745at2759"/>
<name>A0A8K0DH61_IGNLU</name>
<dbReference type="PANTHER" id="PTHR37984">
    <property type="entry name" value="PROTEIN CBG26694"/>
    <property type="match status" value="1"/>
</dbReference>
<evidence type="ECO:0000259" key="1">
    <source>
        <dbReference type="PROSITE" id="PS50994"/>
    </source>
</evidence>
<dbReference type="EMBL" id="VTPC01000018">
    <property type="protein sequence ID" value="KAF2906113.1"/>
    <property type="molecule type" value="Genomic_DNA"/>
</dbReference>
<dbReference type="InterPro" id="IPR036397">
    <property type="entry name" value="RNaseH_sf"/>
</dbReference>
<keyword evidence="3" id="KW-1185">Reference proteome</keyword>
<reference evidence="2" key="1">
    <citation type="submission" date="2019-08" db="EMBL/GenBank/DDBJ databases">
        <title>The genome of the North American firefly Photinus pyralis.</title>
        <authorList>
            <consortium name="Photinus pyralis genome working group"/>
            <person name="Fallon T.R."/>
            <person name="Sander Lower S.E."/>
            <person name="Weng J.-K."/>
        </authorList>
    </citation>
    <scope>NUCLEOTIDE SEQUENCE</scope>
    <source>
        <strain evidence="2">TRF0915ILg1</strain>
        <tissue evidence="2">Whole body</tissue>
    </source>
</reference>
<comment type="caution">
    <text evidence="2">The sequence shown here is derived from an EMBL/GenBank/DDBJ whole genome shotgun (WGS) entry which is preliminary data.</text>
</comment>
<evidence type="ECO:0000313" key="3">
    <source>
        <dbReference type="Proteomes" id="UP000801492"/>
    </source>
</evidence>
<dbReference type="PROSITE" id="PS50994">
    <property type="entry name" value="INTEGRASE"/>
    <property type="match status" value="1"/>
</dbReference>
<accession>A0A8K0DH61</accession>
<dbReference type="Gene3D" id="3.30.420.10">
    <property type="entry name" value="Ribonuclease H-like superfamily/Ribonuclease H"/>
    <property type="match status" value="1"/>
</dbReference>
<dbReference type="InterPro" id="IPR001584">
    <property type="entry name" value="Integrase_cat-core"/>
</dbReference>
<gene>
    <name evidence="2" type="ORF">ILUMI_00064</name>
</gene>
<organism evidence="2 3">
    <name type="scientific">Ignelater luminosus</name>
    <name type="common">Cucubano</name>
    <name type="synonym">Pyrophorus luminosus</name>
    <dbReference type="NCBI Taxonomy" id="2038154"/>
    <lineage>
        <taxon>Eukaryota</taxon>
        <taxon>Metazoa</taxon>
        <taxon>Ecdysozoa</taxon>
        <taxon>Arthropoda</taxon>
        <taxon>Hexapoda</taxon>
        <taxon>Insecta</taxon>
        <taxon>Pterygota</taxon>
        <taxon>Neoptera</taxon>
        <taxon>Endopterygota</taxon>
        <taxon>Coleoptera</taxon>
        <taxon>Polyphaga</taxon>
        <taxon>Elateriformia</taxon>
        <taxon>Elateroidea</taxon>
        <taxon>Elateridae</taxon>
        <taxon>Agrypninae</taxon>
        <taxon>Pyrophorini</taxon>
        <taxon>Ignelater</taxon>
    </lineage>
</organism>
<dbReference type="Proteomes" id="UP000801492">
    <property type="component" value="Unassembled WGS sequence"/>
</dbReference>
<dbReference type="InterPro" id="IPR012337">
    <property type="entry name" value="RNaseH-like_sf"/>
</dbReference>
<dbReference type="InterPro" id="IPR050951">
    <property type="entry name" value="Retrovirus_Pol_polyprotein"/>
</dbReference>
<protein>
    <recommendedName>
        <fullName evidence="1">Integrase catalytic domain-containing protein</fullName>
    </recommendedName>
</protein>
<feature type="domain" description="Integrase catalytic" evidence="1">
    <location>
        <begin position="29"/>
        <end position="155"/>
    </location>
</feature>
<sequence>MFLSIRKYVSNCQVCGAHKALNVARVGLMGHYKNISISFQIISIDFTGPFSRSKKRNTQLLVVTDWFTKYVLVKPLPNATAASIIKFLEQNVFLIFGVPRTILRDNAQILKNTQFTSLIASYKVSLWYSARHLSQVNPTERTDIIKNDHRLWDTF</sequence>
<dbReference type="PANTHER" id="PTHR37984:SF5">
    <property type="entry name" value="PROTEIN NYNRIN-LIKE"/>
    <property type="match status" value="1"/>
</dbReference>